<organism evidence="2 3">
    <name type="scientific">Penicillium arizonense</name>
    <dbReference type="NCBI Taxonomy" id="1835702"/>
    <lineage>
        <taxon>Eukaryota</taxon>
        <taxon>Fungi</taxon>
        <taxon>Dikarya</taxon>
        <taxon>Ascomycota</taxon>
        <taxon>Pezizomycotina</taxon>
        <taxon>Eurotiomycetes</taxon>
        <taxon>Eurotiomycetidae</taxon>
        <taxon>Eurotiales</taxon>
        <taxon>Aspergillaceae</taxon>
        <taxon>Penicillium</taxon>
    </lineage>
</organism>
<evidence type="ECO:0000313" key="3">
    <source>
        <dbReference type="Proteomes" id="UP000177622"/>
    </source>
</evidence>
<gene>
    <name evidence="2" type="ORF">PENARI_c012G02392</name>
</gene>
<feature type="region of interest" description="Disordered" evidence="1">
    <location>
        <begin position="1"/>
        <end position="23"/>
    </location>
</feature>
<proteinExistence type="predicted"/>
<protein>
    <submittedName>
        <fullName evidence="2">Uncharacterized protein</fullName>
    </submittedName>
</protein>
<evidence type="ECO:0000256" key="1">
    <source>
        <dbReference type="SAM" id="MobiDB-lite"/>
    </source>
</evidence>
<name>A0A1F5LF52_PENAI</name>
<dbReference type="RefSeq" id="XP_022487292.1">
    <property type="nucleotide sequence ID" value="XM_022632834.1"/>
</dbReference>
<evidence type="ECO:0000313" key="2">
    <source>
        <dbReference type="EMBL" id="OGE51848.1"/>
    </source>
</evidence>
<keyword evidence="3" id="KW-1185">Reference proteome</keyword>
<feature type="non-terminal residue" evidence="2">
    <location>
        <position position="68"/>
    </location>
</feature>
<dbReference type="EMBL" id="LXJU01000012">
    <property type="protein sequence ID" value="OGE51848.1"/>
    <property type="molecule type" value="Genomic_DNA"/>
</dbReference>
<dbReference type="AlphaFoldDB" id="A0A1F5LF52"/>
<feature type="compositionally biased region" description="Low complexity" evidence="1">
    <location>
        <begin position="1"/>
        <end position="11"/>
    </location>
</feature>
<accession>A0A1F5LF52</accession>
<dbReference type="GeneID" id="34577568"/>
<comment type="caution">
    <text evidence="2">The sequence shown here is derived from an EMBL/GenBank/DDBJ whole genome shotgun (WGS) entry which is preliminary data.</text>
</comment>
<dbReference type="Proteomes" id="UP000177622">
    <property type="component" value="Unassembled WGS sequence"/>
</dbReference>
<sequence>MGQVQVSVVSSDTDGEEPTSTSMVTIPPATITVAIPTPIITVYHPMLGPSPTTLALNIAQVTAPAPAQ</sequence>
<reference evidence="2 3" key="1">
    <citation type="journal article" date="2016" name="Sci. Rep.">
        <title>Penicillium arizonense, a new, genome sequenced fungal species, reveals a high chemical diversity in secreted metabolites.</title>
        <authorList>
            <person name="Grijseels S."/>
            <person name="Nielsen J.C."/>
            <person name="Randelovic M."/>
            <person name="Nielsen J."/>
            <person name="Nielsen K.F."/>
            <person name="Workman M."/>
            <person name="Frisvad J.C."/>
        </authorList>
    </citation>
    <scope>NUCLEOTIDE SEQUENCE [LARGE SCALE GENOMIC DNA]</scope>
    <source>
        <strain evidence="2 3">CBS 141311</strain>
    </source>
</reference>